<organism evidence="17 18">
    <name type="scientific">Mytilus galloprovincialis</name>
    <name type="common">Mediterranean mussel</name>
    <dbReference type="NCBI Taxonomy" id="29158"/>
    <lineage>
        <taxon>Eukaryota</taxon>
        <taxon>Metazoa</taxon>
        <taxon>Spiralia</taxon>
        <taxon>Lophotrochozoa</taxon>
        <taxon>Mollusca</taxon>
        <taxon>Bivalvia</taxon>
        <taxon>Autobranchia</taxon>
        <taxon>Pteriomorphia</taxon>
        <taxon>Mytilida</taxon>
        <taxon>Mytiloidea</taxon>
        <taxon>Mytilidae</taxon>
        <taxon>Mytilinae</taxon>
        <taxon>Mytilus</taxon>
    </lineage>
</organism>
<gene>
    <name evidence="17" type="ORF">MGAL_10B058981</name>
</gene>
<dbReference type="PANTHER" id="PTHR21771">
    <property type="entry name" value="MITOCHONDRIA-EATING PROTEIN-RELATED"/>
    <property type="match status" value="1"/>
</dbReference>
<evidence type="ECO:0000256" key="1">
    <source>
        <dbReference type="ARBA" id="ARBA00004294"/>
    </source>
</evidence>
<evidence type="ECO:0000256" key="15">
    <source>
        <dbReference type="SAM" id="Phobius"/>
    </source>
</evidence>
<dbReference type="EMBL" id="UYJE01010473">
    <property type="protein sequence ID" value="VDI83527.1"/>
    <property type="molecule type" value="Genomic_DNA"/>
</dbReference>
<dbReference type="GO" id="GO:0035695">
    <property type="term" value="P:mitophagy by internal vacuole formation"/>
    <property type="evidence" value="ECO:0007669"/>
    <property type="project" value="TreeGrafter"/>
</dbReference>
<dbReference type="Proteomes" id="UP000596742">
    <property type="component" value="Unassembled WGS sequence"/>
</dbReference>
<dbReference type="GO" id="GO:0005759">
    <property type="term" value="C:mitochondrial matrix"/>
    <property type="evidence" value="ECO:0007669"/>
    <property type="project" value="UniProtKB-SubCell"/>
</dbReference>
<protein>
    <recommendedName>
        <fullName evidence="5">Mitochondria-eating protein</fullName>
    </recommendedName>
    <alternativeName>
        <fullName evidence="12">Spermatogenesis-associated protein 18</fullName>
    </alternativeName>
</protein>
<evidence type="ECO:0000256" key="10">
    <source>
        <dbReference type="ARBA" id="ARBA00023128"/>
    </source>
</evidence>
<evidence type="ECO:0000313" key="17">
    <source>
        <dbReference type="EMBL" id="VDI83527.1"/>
    </source>
</evidence>
<keyword evidence="9" id="KW-0446">Lipid-binding</keyword>
<evidence type="ECO:0000256" key="9">
    <source>
        <dbReference type="ARBA" id="ARBA00023121"/>
    </source>
</evidence>
<dbReference type="GO" id="GO:0035694">
    <property type="term" value="P:mitochondrial protein catabolic process"/>
    <property type="evidence" value="ECO:0007669"/>
    <property type="project" value="InterPro"/>
</dbReference>
<accession>A0A8B6HT72</accession>
<keyword evidence="10" id="KW-0496">Mitochondrion</keyword>
<comment type="subcellular location">
    <subcellularLocation>
        <location evidence="3">Cytoplasm</location>
    </subcellularLocation>
    <subcellularLocation>
        <location evidence="2">Mitochondrion matrix</location>
    </subcellularLocation>
    <subcellularLocation>
        <location evidence="1">Mitochondrion outer membrane</location>
    </subcellularLocation>
</comment>
<comment type="similarity">
    <text evidence="4">Belongs to the MIEAP family.</text>
</comment>
<comment type="caution">
    <text evidence="17">The sequence shown here is derived from an EMBL/GenBank/DDBJ whole genome shotgun (WGS) entry which is preliminary data.</text>
</comment>
<name>A0A8B6HT72_MYTGA</name>
<evidence type="ECO:0000256" key="12">
    <source>
        <dbReference type="ARBA" id="ARBA00032687"/>
    </source>
</evidence>
<dbReference type="AlphaFoldDB" id="A0A8B6HT72"/>
<evidence type="ECO:0000256" key="4">
    <source>
        <dbReference type="ARBA" id="ARBA00008233"/>
    </source>
</evidence>
<sequence>MGRNKRKNHQAQKQTINRDTDNNMSDDSLICIEEDPVPVKRRKIDIQNVPLRLVLIEPYRRIWKWLMSTFPCRYLGSCLLGCCKYVLHLFGLSSWIRKRTHSSETNDPPDPDEEERQRLVNQIRGLQSQLDDLNREHNALRYRHHEETANNQREIEHFKQLNRNSELRIMELNRERDELKKSKDEALSRLSEMMGVKLRENNPAITDLNDPNRPMKLGEQFNELYENEWTEAFLELQDLKTDDTSLNEEQAVKILLNILKEINEQGIAEFTLQLSGLLQSVQGLPEDDIKDFIKSIKDAYKANSGKYASLIHKKISTDALHCPTVVKYFQCCESYIENCAKICYLAAVQDPPMLLHFDPETVYDKQIFKEYTTMGRRVKFLVWPALFLHKGGPLLSKGVVQPLPDFILQVI</sequence>
<evidence type="ECO:0000256" key="11">
    <source>
        <dbReference type="ARBA" id="ARBA00023136"/>
    </source>
</evidence>
<keyword evidence="8 13" id="KW-0175">Coiled coil</keyword>
<feature type="region of interest" description="Disordered" evidence="14">
    <location>
        <begin position="1"/>
        <end position="22"/>
    </location>
</feature>
<evidence type="ECO:0000256" key="6">
    <source>
        <dbReference type="ARBA" id="ARBA00022490"/>
    </source>
</evidence>
<reference evidence="17" key="1">
    <citation type="submission" date="2018-11" db="EMBL/GenBank/DDBJ databases">
        <authorList>
            <person name="Alioto T."/>
            <person name="Alioto T."/>
        </authorList>
    </citation>
    <scope>NUCLEOTIDE SEQUENCE</scope>
</reference>
<keyword evidence="18" id="KW-1185">Reference proteome</keyword>
<evidence type="ECO:0000259" key="16">
    <source>
        <dbReference type="Pfam" id="PF16026"/>
    </source>
</evidence>
<keyword evidence="7" id="KW-1000">Mitochondrion outer membrane</keyword>
<dbReference type="GO" id="GO:0005741">
    <property type="term" value="C:mitochondrial outer membrane"/>
    <property type="evidence" value="ECO:0007669"/>
    <property type="project" value="UniProtKB-SubCell"/>
</dbReference>
<evidence type="ECO:0000256" key="7">
    <source>
        <dbReference type="ARBA" id="ARBA00022787"/>
    </source>
</evidence>
<evidence type="ECO:0000256" key="14">
    <source>
        <dbReference type="SAM" id="MobiDB-lite"/>
    </source>
</evidence>
<feature type="coiled-coil region" evidence="13">
    <location>
        <begin position="116"/>
        <end position="189"/>
    </location>
</feature>
<keyword evidence="11 15" id="KW-0472">Membrane</keyword>
<evidence type="ECO:0000313" key="18">
    <source>
        <dbReference type="Proteomes" id="UP000596742"/>
    </source>
</evidence>
<dbReference type="PANTHER" id="PTHR21771:SF0">
    <property type="entry name" value="MITOCHONDRIA-EATING PROTEIN"/>
    <property type="match status" value="1"/>
</dbReference>
<dbReference type="InterPro" id="IPR026169">
    <property type="entry name" value="MIEAP"/>
</dbReference>
<evidence type="ECO:0000256" key="8">
    <source>
        <dbReference type="ARBA" id="ARBA00023054"/>
    </source>
</evidence>
<keyword evidence="6" id="KW-0963">Cytoplasm</keyword>
<dbReference type="OrthoDB" id="6096353at2759"/>
<dbReference type="Pfam" id="PF16026">
    <property type="entry name" value="MIEAP"/>
    <property type="match status" value="1"/>
</dbReference>
<keyword evidence="15" id="KW-0812">Transmembrane</keyword>
<feature type="domain" description="Mitochondria-eating protein C-terminal" evidence="16">
    <location>
        <begin position="213"/>
        <end position="401"/>
    </location>
</feature>
<evidence type="ECO:0000256" key="2">
    <source>
        <dbReference type="ARBA" id="ARBA00004305"/>
    </source>
</evidence>
<dbReference type="GO" id="GO:0008289">
    <property type="term" value="F:lipid binding"/>
    <property type="evidence" value="ECO:0007669"/>
    <property type="project" value="UniProtKB-KW"/>
</dbReference>
<evidence type="ECO:0000256" key="3">
    <source>
        <dbReference type="ARBA" id="ARBA00004496"/>
    </source>
</evidence>
<feature type="compositionally biased region" description="Basic residues" evidence="14">
    <location>
        <begin position="1"/>
        <end position="10"/>
    </location>
</feature>
<dbReference type="InterPro" id="IPR031981">
    <property type="entry name" value="MIEAP_C"/>
</dbReference>
<evidence type="ECO:0000256" key="13">
    <source>
        <dbReference type="SAM" id="Coils"/>
    </source>
</evidence>
<feature type="transmembrane region" description="Helical" evidence="15">
    <location>
        <begin position="74"/>
        <end position="96"/>
    </location>
</feature>
<proteinExistence type="inferred from homology"/>
<keyword evidence="15" id="KW-1133">Transmembrane helix</keyword>
<evidence type="ECO:0000256" key="5">
    <source>
        <dbReference type="ARBA" id="ARBA00019863"/>
    </source>
</evidence>